<evidence type="ECO:0000259" key="4">
    <source>
        <dbReference type="PROSITE" id="PS50825"/>
    </source>
</evidence>
<gene>
    <name evidence="5" type="ORF">MCOR_4040</name>
</gene>
<reference evidence="5 6" key="1">
    <citation type="submission" date="2020-06" db="EMBL/GenBank/DDBJ databases">
        <authorList>
            <person name="Li R."/>
            <person name="Bekaert M."/>
        </authorList>
    </citation>
    <scope>NUCLEOTIDE SEQUENCE [LARGE SCALE GENOMIC DNA]</scope>
    <source>
        <strain evidence="6">wild</strain>
    </source>
</reference>
<evidence type="ECO:0000256" key="3">
    <source>
        <dbReference type="SAM" id="SignalP"/>
    </source>
</evidence>
<keyword evidence="1" id="KW-0677">Repeat</keyword>
<feature type="chain" id="PRO_5026983493" description="HYR domain-containing protein" evidence="3">
    <location>
        <begin position="22"/>
        <end position="716"/>
    </location>
</feature>
<sequence length="716" mass="80664">MRKSWTDLITLLILNISASQIFPFSGFLVQLSVTKAEECPFEDILTLNSEKGKDYAVVNPHFPGAHHFSPKLPKRIDGDSGKNFFTYIVGNDTECWFDIVVKIVRCKQEISNISDYVGGANCSNLIWGTSCNAACSEGKVSVGGPAVFTCEMDNNNMTYLQLDNDTVCQDSAYALKCPKDITIYTDTSYLIVASITLDKWTIPTSLDSNGKPWKIESQTAEEKKYFIGRYTNIVTATSSTGEITSCKFDFIIKLLGCTVPQVEESTIKGAVPNKTYHISTNSHDYEKKICKQGYAFKQPNDYKDFVEVKCLETSPGHTEWKNWNSRNCTKNEIPKICGREVKLDGKETEVVYFSYDFMEWMSMVEQNITSCRFRALVDVYKPPMYDLEMKFQTNTATPLTADKCFFEVLLYAGESSLGIPIKKFDCTLKGSVNVKWPTLDFTLVFRVLDSFKSHQHTDLTGNGTILFSMKKCSNCALSDVTGLDVIESEIPSFKCELNPSLPCRMDGCLEDSLQMFRLKLAPNSRHEKSDLAYKTCSANIDVQSSTKKICFHLAHLSNTINCRRKSRDKYLNLLIHMDSFFTLVIKCDDLQGWWCLPQDLPKLENLTITWDFKTYLLGSITEELWVLSVSSVNNSQSCSQPIIYTTPTPEKVTPRDYSSGLTIARILGIVFGVLSAVCTTCAGGYCCFKKRKSKGKTDTVPDDVRLSMVEKHNDKH</sequence>
<keyword evidence="2" id="KW-0812">Transmembrane</keyword>
<feature type="domain" description="HYR" evidence="4">
    <location>
        <begin position="167"/>
        <end position="254"/>
    </location>
</feature>
<feature type="signal peptide" evidence="3">
    <location>
        <begin position="1"/>
        <end position="21"/>
    </location>
</feature>
<keyword evidence="2" id="KW-1133">Transmembrane helix</keyword>
<evidence type="ECO:0000256" key="1">
    <source>
        <dbReference type="ARBA" id="ARBA00022737"/>
    </source>
</evidence>
<dbReference type="AlphaFoldDB" id="A0A6J8A6W1"/>
<dbReference type="OrthoDB" id="6066568at2759"/>
<dbReference type="InterPro" id="IPR003410">
    <property type="entry name" value="HYR_dom"/>
</dbReference>
<accession>A0A6J8A6W1</accession>
<dbReference type="EMBL" id="CACVKT020000734">
    <property type="protein sequence ID" value="CAC5362208.1"/>
    <property type="molecule type" value="Genomic_DNA"/>
</dbReference>
<keyword evidence="3" id="KW-0732">Signal</keyword>
<dbReference type="PROSITE" id="PS50825">
    <property type="entry name" value="HYR"/>
    <property type="match status" value="1"/>
</dbReference>
<evidence type="ECO:0000313" key="5">
    <source>
        <dbReference type="EMBL" id="CAC5362208.1"/>
    </source>
</evidence>
<evidence type="ECO:0000256" key="2">
    <source>
        <dbReference type="SAM" id="Phobius"/>
    </source>
</evidence>
<protein>
    <recommendedName>
        <fullName evidence="4">HYR domain-containing protein</fullName>
    </recommendedName>
</protein>
<keyword evidence="2" id="KW-0472">Membrane</keyword>
<feature type="transmembrane region" description="Helical" evidence="2">
    <location>
        <begin position="666"/>
        <end position="688"/>
    </location>
</feature>
<organism evidence="5 6">
    <name type="scientific">Mytilus coruscus</name>
    <name type="common">Sea mussel</name>
    <dbReference type="NCBI Taxonomy" id="42192"/>
    <lineage>
        <taxon>Eukaryota</taxon>
        <taxon>Metazoa</taxon>
        <taxon>Spiralia</taxon>
        <taxon>Lophotrochozoa</taxon>
        <taxon>Mollusca</taxon>
        <taxon>Bivalvia</taxon>
        <taxon>Autobranchia</taxon>
        <taxon>Pteriomorphia</taxon>
        <taxon>Mytilida</taxon>
        <taxon>Mytiloidea</taxon>
        <taxon>Mytilidae</taxon>
        <taxon>Mytilinae</taxon>
        <taxon>Mytilus</taxon>
    </lineage>
</organism>
<name>A0A6J8A6W1_MYTCO</name>
<keyword evidence="6" id="KW-1185">Reference proteome</keyword>
<proteinExistence type="predicted"/>
<dbReference type="Proteomes" id="UP000507470">
    <property type="component" value="Unassembled WGS sequence"/>
</dbReference>
<evidence type="ECO:0000313" key="6">
    <source>
        <dbReference type="Proteomes" id="UP000507470"/>
    </source>
</evidence>